<dbReference type="Gene3D" id="3.40.50.2300">
    <property type="match status" value="2"/>
</dbReference>
<dbReference type="GO" id="GO:0005886">
    <property type="term" value="C:plasma membrane"/>
    <property type="evidence" value="ECO:0007669"/>
    <property type="project" value="UniProtKB-SubCell"/>
</dbReference>
<dbReference type="InterPro" id="IPR050957">
    <property type="entry name" value="BMP_lipoprotein"/>
</dbReference>
<comment type="subcellular location">
    <subcellularLocation>
        <location evidence="1">Cell membrane</location>
        <topology evidence="1">Lipid-anchor</topology>
    </subcellularLocation>
</comment>
<keyword evidence="3" id="KW-1003">Cell membrane</keyword>
<evidence type="ECO:0000256" key="7">
    <source>
        <dbReference type="SAM" id="SignalP"/>
    </source>
</evidence>
<dbReference type="AlphaFoldDB" id="A0A7K3LNI0"/>
<name>A0A7K3LNI0_9ACTN</name>
<organism evidence="9 10">
    <name type="scientific">Gordonia desulfuricans</name>
    <dbReference type="NCBI Taxonomy" id="89051"/>
    <lineage>
        <taxon>Bacteria</taxon>
        <taxon>Bacillati</taxon>
        <taxon>Actinomycetota</taxon>
        <taxon>Actinomycetes</taxon>
        <taxon>Mycobacteriales</taxon>
        <taxon>Gordoniaceae</taxon>
        <taxon>Gordonia</taxon>
    </lineage>
</organism>
<evidence type="ECO:0000256" key="1">
    <source>
        <dbReference type="ARBA" id="ARBA00004193"/>
    </source>
</evidence>
<dbReference type="EMBL" id="JAADZU010000024">
    <property type="protein sequence ID" value="NDK89802.1"/>
    <property type="molecule type" value="Genomic_DNA"/>
</dbReference>
<evidence type="ECO:0000313" key="9">
    <source>
        <dbReference type="EMBL" id="NDK89802.1"/>
    </source>
</evidence>
<protein>
    <submittedName>
        <fullName evidence="9">BMP family ABC transporter substrate-binding protein</fullName>
    </submittedName>
</protein>
<proteinExistence type="inferred from homology"/>
<evidence type="ECO:0000256" key="6">
    <source>
        <dbReference type="ARBA" id="ARBA00023288"/>
    </source>
</evidence>
<comment type="similarity">
    <text evidence="2">Belongs to the BMP lipoprotein family.</text>
</comment>
<feature type="signal peptide" evidence="7">
    <location>
        <begin position="1"/>
        <end position="20"/>
    </location>
</feature>
<feature type="domain" description="ABC transporter substrate-binding protein PnrA-like" evidence="8">
    <location>
        <begin position="33"/>
        <end position="280"/>
    </location>
</feature>
<dbReference type="PROSITE" id="PS51257">
    <property type="entry name" value="PROKAR_LIPOPROTEIN"/>
    <property type="match status" value="1"/>
</dbReference>
<dbReference type="PANTHER" id="PTHR34296:SF2">
    <property type="entry name" value="ABC TRANSPORTER GUANOSINE-BINDING PROTEIN NUPN"/>
    <property type="match status" value="1"/>
</dbReference>
<evidence type="ECO:0000256" key="3">
    <source>
        <dbReference type="ARBA" id="ARBA00022475"/>
    </source>
</evidence>
<feature type="chain" id="PRO_5038423819" evidence="7">
    <location>
        <begin position="21"/>
        <end position="335"/>
    </location>
</feature>
<keyword evidence="6" id="KW-0449">Lipoprotein</keyword>
<comment type="caution">
    <text evidence="9">The sequence shown here is derived from an EMBL/GenBank/DDBJ whole genome shotgun (WGS) entry which is preliminary data.</text>
</comment>
<sequence length="335" mass="34175">MRIRAILASLLAAVAMVATACSPDSGADTSSAPKVAIILGGLANDGGFNQYGADAVHNLEKDDKVTAQVRESVHTDADAQAALRQYAADGYDLIIGWGLDFANSVFSVAEEFPQSHFLATGSADILAKTTANVETWTYASDQQGYLLGWVAGKAGLSPTAVVDGQLAPFNEITYKAFSVGLKTTNPGATELKPVFTGSWEDPALANQATKAQIAAGAKLIVTGAEGYTSGVIAAAKEAGVATIGASATSSSDAAEVNIGSVALDFTPTLTEAVGRVEAGTFGNHGYTSTIANHGLVFTGYHRVAAAPGLPADLEAQTRQLAADLASGKVTIPPIS</sequence>
<accession>A0A7K3LNI0</accession>
<reference evidence="9 10" key="1">
    <citation type="submission" date="2020-01" db="EMBL/GenBank/DDBJ databases">
        <title>Investigation of new actinobacteria for the biodesulphurisation of diesel fuel.</title>
        <authorList>
            <person name="Athi Narayanan S.M."/>
        </authorList>
    </citation>
    <scope>NUCLEOTIDE SEQUENCE [LARGE SCALE GENOMIC DNA]</scope>
    <source>
        <strain evidence="9 10">213E</strain>
    </source>
</reference>
<dbReference type="Pfam" id="PF02608">
    <property type="entry name" value="Bmp"/>
    <property type="match status" value="1"/>
</dbReference>
<evidence type="ECO:0000256" key="2">
    <source>
        <dbReference type="ARBA" id="ARBA00008610"/>
    </source>
</evidence>
<gene>
    <name evidence="9" type="ORF">GYA93_09455</name>
</gene>
<evidence type="ECO:0000256" key="5">
    <source>
        <dbReference type="ARBA" id="ARBA00023136"/>
    </source>
</evidence>
<evidence type="ECO:0000256" key="4">
    <source>
        <dbReference type="ARBA" id="ARBA00022729"/>
    </source>
</evidence>
<dbReference type="Proteomes" id="UP000466307">
    <property type="component" value="Unassembled WGS sequence"/>
</dbReference>
<keyword evidence="4 7" id="KW-0732">Signal</keyword>
<dbReference type="SUPFAM" id="SSF53822">
    <property type="entry name" value="Periplasmic binding protein-like I"/>
    <property type="match status" value="1"/>
</dbReference>
<evidence type="ECO:0000313" key="10">
    <source>
        <dbReference type="Proteomes" id="UP000466307"/>
    </source>
</evidence>
<dbReference type="InterPro" id="IPR028082">
    <property type="entry name" value="Peripla_BP_I"/>
</dbReference>
<keyword evidence="5" id="KW-0472">Membrane</keyword>
<evidence type="ECO:0000259" key="8">
    <source>
        <dbReference type="Pfam" id="PF02608"/>
    </source>
</evidence>
<keyword evidence="10" id="KW-1185">Reference proteome</keyword>
<dbReference type="InterPro" id="IPR003760">
    <property type="entry name" value="PnrA-like"/>
</dbReference>
<dbReference type="RefSeq" id="WP_157079398.1">
    <property type="nucleotide sequence ID" value="NZ_JAADZU010000024.1"/>
</dbReference>
<dbReference type="PANTHER" id="PTHR34296">
    <property type="entry name" value="TRANSCRIPTIONAL ACTIVATOR PROTEIN MED"/>
    <property type="match status" value="1"/>
</dbReference>